<dbReference type="InterPro" id="IPR001202">
    <property type="entry name" value="WW_dom"/>
</dbReference>
<protein>
    <recommendedName>
        <fullName evidence="2">WW domain-containing protein</fullName>
    </recommendedName>
</protein>
<organism evidence="3 4">
    <name type="scientific">Perkinsus chesapeaki</name>
    <name type="common">Clam parasite</name>
    <name type="synonym">Perkinsus andrewsi</name>
    <dbReference type="NCBI Taxonomy" id="330153"/>
    <lineage>
        <taxon>Eukaryota</taxon>
        <taxon>Sar</taxon>
        <taxon>Alveolata</taxon>
        <taxon>Perkinsozoa</taxon>
        <taxon>Perkinsea</taxon>
        <taxon>Perkinsida</taxon>
        <taxon>Perkinsidae</taxon>
        <taxon>Perkinsus</taxon>
    </lineage>
</organism>
<dbReference type="SMART" id="SM00456">
    <property type="entry name" value="WW"/>
    <property type="match status" value="1"/>
</dbReference>
<keyword evidence="4" id="KW-1185">Reference proteome</keyword>
<feature type="domain" description="WW" evidence="2">
    <location>
        <begin position="65"/>
        <end position="98"/>
    </location>
</feature>
<accession>A0A7J6MZD6</accession>
<proteinExistence type="predicted"/>
<sequence length="495" mass="55228">MAATAATAKAQATVLGKIVGLSSGKTQQIPEEPTEQEIEDYALWLGLDKVKDRDLFWIAKQALRTPIPQPWVQCQTASGDVFFHNTKTKESVWDHPYDQYYQQAVEQYKNGKSSREELAARVSQSWLFSNTDQRSSAQVSPEPVKGKPKVSINYSTTSSRLVRDDLYAVADESPSRIVAEIELPEDRVVEAVGRIPDDVIVEKSPEKVDQLGDFESEISAGARADDLLDEIDPCSDLATPDGGSNIGKKLFEPPPRNVEATLAELAELKVKLAEVEEEKGKAERDLKESEKQRERLQRDHDATVESLSSARETKDASIAELEKIEDELKKEKEAREKAEAQLVAQAASNRLVVEELAEQLEEVKSRSEDADGFIASQAGEIEMLRDRLKDGREKVRVLAEEDVARRQLLLEKDAEVVSLNRTVAAIRQQLHAERKRSKFSKLCGRTPTDMSDAIVQEEVDVSVDVPEQNRIFEELLTRVLAQPPPVSNKPAFGSD</sequence>
<dbReference type="CDD" id="cd00201">
    <property type="entry name" value="WW"/>
    <property type="match status" value="1"/>
</dbReference>
<evidence type="ECO:0000313" key="3">
    <source>
        <dbReference type="EMBL" id="KAF4676826.1"/>
    </source>
</evidence>
<comment type="caution">
    <text evidence="3">The sequence shown here is derived from an EMBL/GenBank/DDBJ whole genome shotgun (WGS) entry which is preliminary data.</text>
</comment>
<dbReference type="InterPro" id="IPR053233">
    <property type="entry name" value="ABRA-related"/>
</dbReference>
<dbReference type="PANTHER" id="PTHR21715:SF0">
    <property type="entry name" value="RH04127P"/>
    <property type="match status" value="1"/>
</dbReference>
<dbReference type="InterPro" id="IPR036020">
    <property type="entry name" value="WW_dom_sf"/>
</dbReference>
<dbReference type="PANTHER" id="PTHR21715">
    <property type="entry name" value="RH04127P"/>
    <property type="match status" value="1"/>
</dbReference>
<gene>
    <name evidence="3" type="ORF">FOL47_004760</name>
</gene>
<dbReference type="AlphaFoldDB" id="A0A7J6MZD6"/>
<name>A0A7J6MZD6_PERCH</name>
<dbReference type="Proteomes" id="UP000591131">
    <property type="component" value="Unassembled WGS sequence"/>
</dbReference>
<evidence type="ECO:0000313" key="4">
    <source>
        <dbReference type="Proteomes" id="UP000591131"/>
    </source>
</evidence>
<dbReference type="Gene3D" id="3.30.1470.10">
    <property type="entry name" value="Photosystem I PsaD, reaction center subunit II"/>
    <property type="match status" value="1"/>
</dbReference>
<feature type="region of interest" description="Disordered" evidence="1">
    <location>
        <begin position="276"/>
        <end position="318"/>
    </location>
</feature>
<dbReference type="SUPFAM" id="SSF51045">
    <property type="entry name" value="WW domain"/>
    <property type="match status" value="1"/>
</dbReference>
<evidence type="ECO:0000259" key="2">
    <source>
        <dbReference type="PROSITE" id="PS50020"/>
    </source>
</evidence>
<dbReference type="EMBL" id="JAAPAO010000027">
    <property type="protein sequence ID" value="KAF4676826.1"/>
    <property type="molecule type" value="Genomic_DNA"/>
</dbReference>
<reference evidence="3 4" key="1">
    <citation type="submission" date="2020-04" db="EMBL/GenBank/DDBJ databases">
        <title>Perkinsus chesapeaki whole genome sequence.</title>
        <authorList>
            <person name="Bogema D.R."/>
        </authorList>
    </citation>
    <scope>NUCLEOTIDE SEQUENCE [LARGE SCALE GENOMIC DNA]</scope>
    <source>
        <strain evidence="3">ATCC PRA-425</strain>
    </source>
</reference>
<dbReference type="PROSITE" id="PS50020">
    <property type="entry name" value="WW_DOMAIN_2"/>
    <property type="match status" value="1"/>
</dbReference>
<feature type="compositionally biased region" description="Basic and acidic residues" evidence="1">
    <location>
        <begin position="276"/>
        <end position="303"/>
    </location>
</feature>
<dbReference type="OrthoDB" id="6344460at2759"/>
<evidence type="ECO:0000256" key="1">
    <source>
        <dbReference type="SAM" id="MobiDB-lite"/>
    </source>
</evidence>
<dbReference type="Pfam" id="PF00397">
    <property type="entry name" value="WW"/>
    <property type="match status" value="1"/>
</dbReference>